<gene>
    <name evidence="2" type="ORF">BN788_01354</name>
</gene>
<protein>
    <submittedName>
        <fullName evidence="2">Uncharacterized protein</fullName>
    </submittedName>
</protein>
<evidence type="ECO:0000256" key="1">
    <source>
        <dbReference type="SAM" id="Phobius"/>
    </source>
</evidence>
<comment type="caution">
    <text evidence="2">The sequence shown here is derived from an EMBL/GenBank/DDBJ whole genome shotgun (WGS) entry which is preliminary data.</text>
</comment>
<feature type="transmembrane region" description="Helical" evidence="1">
    <location>
        <begin position="6"/>
        <end position="28"/>
    </location>
</feature>
<evidence type="ECO:0000313" key="3">
    <source>
        <dbReference type="Proteomes" id="UP000018142"/>
    </source>
</evidence>
<name>R6RFJ5_9FIRM</name>
<keyword evidence="1" id="KW-0472">Membrane</keyword>
<proteinExistence type="predicted"/>
<accession>R6RFJ5</accession>
<organism evidence="2 3">
    <name type="scientific">[Eubacterium] siraeum CAG:80</name>
    <dbReference type="NCBI Taxonomy" id="1263080"/>
    <lineage>
        <taxon>Bacteria</taxon>
        <taxon>Bacillati</taxon>
        <taxon>Bacillota</taxon>
        <taxon>Clostridia</taxon>
        <taxon>Eubacteriales</taxon>
        <taxon>Oscillospiraceae</taxon>
        <taxon>Oscillospiraceae incertae sedis</taxon>
    </lineage>
</organism>
<dbReference type="AlphaFoldDB" id="R6RFJ5"/>
<keyword evidence="1" id="KW-0812">Transmembrane</keyword>
<sequence length="67" mass="7541">MEILAILTALVVSVFLSFVILELIIILITNRKMREIKKSLSRLSNRISECSSILESINEDSKSSPHP</sequence>
<reference evidence="2" key="1">
    <citation type="submission" date="2012-11" db="EMBL/GenBank/DDBJ databases">
        <title>Dependencies among metagenomic species, viruses, plasmids and units of genetic variation.</title>
        <authorList>
            <person name="Nielsen H.B."/>
            <person name="Almeida M."/>
            <person name="Juncker A.S."/>
            <person name="Rasmussen S."/>
            <person name="Li J."/>
            <person name="Sunagawa S."/>
            <person name="Plichta D."/>
            <person name="Gautier L."/>
            <person name="Le Chatelier E."/>
            <person name="Peletier E."/>
            <person name="Bonde I."/>
            <person name="Nielsen T."/>
            <person name="Manichanh C."/>
            <person name="Arumugam M."/>
            <person name="Batto J."/>
            <person name="Santos M.B.Q.D."/>
            <person name="Blom N."/>
            <person name="Borruel N."/>
            <person name="Burgdorf K.S."/>
            <person name="Boumezbeur F."/>
            <person name="Casellas F."/>
            <person name="Dore J."/>
            <person name="Guarner F."/>
            <person name="Hansen T."/>
            <person name="Hildebrand F."/>
            <person name="Kaas R.S."/>
            <person name="Kennedy S."/>
            <person name="Kristiansen K."/>
            <person name="Kultima J.R."/>
            <person name="Leonard P."/>
            <person name="Levenez F."/>
            <person name="Lund O."/>
            <person name="Moumen B."/>
            <person name="Le Paslier D."/>
            <person name="Pons N."/>
            <person name="Pedersen O."/>
            <person name="Prifti E."/>
            <person name="Qin J."/>
            <person name="Raes J."/>
            <person name="Tap J."/>
            <person name="Tims S."/>
            <person name="Ussery D.W."/>
            <person name="Yamada T."/>
            <person name="MetaHit consortium"/>
            <person name="Renault P."/>
            <person name="Sicheritz-Ponten T."/>
            <person name="Bork P."/>
            <person name="Wang J."/>
            <person name="Brunak S."/>
            <person name="Ehrlich S.D."/>
        </authorList>
    </citation>
    <scope>NUCLEOTIDE SEQUENCE [LARGE SCALE GENOMIC DNA]</scope>
</reference>
<dbReference type="EMBL" id="CBFJ010000043">
    <property type="protein sequence ID" value="CDC44069.1"/>
    <property type="molecule type" value="Genomic_DNA"/>
</dbReference>
<keyword evidence="1" id="KW-1133">Transmembrane helix</keyword>
<dbReference type="Proteomes" id="UP000018142">
    <property type="component" value="Unassembled WGS sequence"/>
</dbReference>
<evidence type="ECO:0000313" key="2">
    <source>
        <dbReference type="EMBL" id="CDC44069.1"/>
    </source>
</evidence>